<dbReference type="PANTHER" id="PTHR47429">
    <property type="entry name" value="PROTEIN TWIN LOV 1"/>
    <property type="match status" value="1"/>
</dbReference>
<dbReference type="SUPFAM" id="SSF48097">
    <property type="entry name" value="Regulator of G-protein signaling, RGS"/>
    <property type="match status" value="1"/>
</dbReference>
<dbReference type="NCBIfam" id="TIGR00229">
    <property type="entry name" value="sensory_box"/>
    <property type="match status" value="1"/>
</dbReference>
<feature type="domain" description="PAC" evidence="5">
    <location>
        <begin position="370"/>
        <end position="424"/>
    </location>
</feature>
<evidence type="ECO:0000256" key="1">
    <source>
        <dbReference type="ARBA" id="ARBA00022630"/>
    </source>
</evidence>
<reference evidence="7 8" key="1">
    <citation type="submission" date="2011-02" db="EMBL/GenBank/DDBJ databases">
        <title>The Genome Sequence of Sphaeroforma arctica JP610.</title>
        <authorList>
            <consortium name="The Broad Institute Genome Sequencing Platform"/>
            <person name="Russ C."/>
            <person name="Cuomo C."/>
            <person name="Young S.K."/>
            <person name="Zeng Q."/>
            <person name="Gargeya S."/>
            <person name="Alvarado L."/>
            <person name="Berlin A."/>
            <person name="Chapman S.B."/>
            <person name="Chen Z."/>
            <person name="Freedman E."/>
            <person name="Gellesch M."/>
            <person name="Goldberg J."/>
            <person name="Griggs A."/>
            <person name="Gujja S."/>
            <person name="Heilman E."/>
            <person name="Heiman D."/>
            <person name="Howarth C."/>
            <person name="Mehta T."/>
            <person name="Neiman D."/>
            <person name="Pearson M."/>
            <person name="Roberts A."/>
            <person name="Saif S."/>
            <person name="Shea T."/>
            <person name="Shenoy N."/>
            <person name="Sisk P."/>
            <person name="Stolte C."/>
            <person name="Sykes S."/>
            <person name="White J."/>
            <person name="Yandava C."/>
            <person name="Burger G."/>
            <person name="Gray M.W."/>
            <person name="Holland P.W.H."/>
            <person name="King N."/>
            <person name="Lang F.B.F."/>
            <person name="Roger A.J."/>
            <person name="Ruiz-Trillo I."/>
            <person name="Haas B."/>
            <person name="Nusbaum C."/>
            <person name="Birren B."/>
        </authorList>
    </citation>
    <scope>NUCLEOTIDE SEQUENCE [LARGE SCALE GENOMIC DNA]</scope>
    <source>
        <strain evidence="7 8">JP610</strain>
    </source>
</reference>
<evidence type="ECO:0000256" key="3">
    <source>
        <dbReference type="ARBA" id="ARBA00022991"/>
    </source>
</evidence>
<dbReference type="InterPro" id="IPR035965">
    <property type="entry name" value="PAS-like_dom_sf"/>
</dbReference>
<evidence type="ECO:0000259" key="4">
    <source>
        <dbReference type="PROSITE" id="PS50112"/>
    </source>
</evidence>
<sequence length="436" mass="49275">MPATGNKAKTEVVSDILNEGPTGGITQNNVLKNVESVVSISKKHKKKGNRVLRFFTARWGESKVPIGLTLDAGLKNEKSQEISHMSWLYDRRSALTRILRDPDGLAAFRAFIESEYTSENLLFWLEIESLKTEQNREQLTKIAKLLMDRFSNEGSINISDQERHDFAIMLRDMVINDTNEIDDSVRQATEIEIKDNSDDDIEFAYAKNYVGARNGNVSEGEGNLLDTVQNSVLSLMAMDCLPRFLVCNTGDKYIKSLTVKNQGDDKEFVDQLKTFQAQAKSVAKPDSIQEWLTKFICLAYMLPFCVTISTRVENPGIAGEFPLSFVNPEFTRVTGYSHEETVGRNCRFLQGPYTEQEAVEKLRTAIRDGTKIHTSITNYCKDGEMFKNLLTLHPVFNKKGEHVFIVGVQYDVSEMTLAKFAALSPILDFISERMEV</sequence>
<gene>
    <name evidence="7" type="ORF">SARC_00140</name>
</gene>
<evidence type="ECO:0008006" key="9">
    <source>
        <dbReference type="Google" id="ProtNLM"/>
    </source>
</evidence>
<keyword evidence="1" id="KW-0285">Flavoprotein</keyword>
<dbReference type="GO" id="GO:0005634">
    <property type="term" value="C:nucleus"/>
    <property type="evidence" value="ECO:0007669"/>
    <property type="project" value="TreeGrafter"/>
</dbReference>
<dbReference type="InterPro" id="IPR016137">
    <property type="entry name" value="RGS"/>
</dbReference>
<dbReference type="InterPro" id="IPR036305">
    <property type="entry name" value="RGS_sf"/>
</dbReference>
<name>A0A0L0GHF0_9EUKA</name>
<dbReference type="PROSITE" id="PS50113">
    <property type="entry name" value="PAC"/>
    <property type="match status" value="1"/>
</dbReference>
<dbReference type="SUPFAM" id="SSF55785">
    <property type="entry name" value="PYP-like sensor domain (PAS domain)"/>
    <property type="match status" value="1"/>
</dbReference>
<dbReference type="OrthoDB" id="447251at2759"/>
<organism evidence="7 8">
    <name type="scientific">Sphaeroforma arctica JP610</name>
    <dbReference type="NCBI Taxonomy" id="667725"/>
    <lineage>
        <taxon>Eukaryota</taxon>
        <taxon>Ichthyosporea</taxon>
        <taxon>Ichthyophonida</taxon>
        <taxon>Sphaeroforma</taxon>
    </lineage>
</organism>
<feature type="domain" description="RGS" evidence="6">
    <location>
        <begin position="94"/>
        <end position="245"/>
    </location>
</feature>
<dbReference type="eggNOG" id="ENOG502S3IW">
    <property type="taxonomic scope" value="Eukaryota"/>
</dbReference>
<dbReference type="PROSITE" id="PS50112">
    <property type="entry name" value="PAS"/>
    <property type="match status" value="1"/>
</dbReference>
<evidence type="ECO:0000256" key="2">
    <source>
        <dbReference type="ARBA" id="ARBA00022643"/>
    </source>
</evidence>
<dbReference type="SMART" id="SM00315">
    <property type="entry name" value="RGS"/>
    <property type="match status" value="1"/>
</dbReference>
<keyword evidence="8" id="KW-1185">Reference proteome</keyword>
<dbReference type="CDD" id="cd00130">
    <property type="entry name" value="PAS"/>
    <property type="match status" value="1"/>
</dbReference>
<dbReference type="Pfam" id="PF13426">
    <property type="entry name" value="PAS_9"/>
    <property type="match status" value="1"/>
</dbReference>
<dbReference type="GeneID" id="25900644"/>
<accession>A0A0L0GHF0</accession>
<evidence type="ECO:0000313" key="8">
    <source>
        <dbReference type="Proteomes" id="UP000054560"/>
    </source>
</evidence>
<dbReference type="InterPro" id="IPR001610">
    <property type="entry name" value="PAC"/>
</dbReference>
<feature type="domain" description="PAS" evidence="4">
    <location>
        <begin position="323"/>
        <end position="369"/>
    </location>
</feature>
<dbReference type="InterPro" id="IPR044926">
    <property type="entry name" value="RGS_subdomain_2"/>
</dbReference>
<dbReference type="AlphaFoldDB" id="A0A0L0GHF0"/>
<evidence type="ECO:0000259" key="6">
    <source>
        <dbReference type="PROSITE" id="PS50132"/>
    </source>
</evidence>
<dbReference type="EMBL" id="KQ241599">
    <property type="protein sequence ID" value="KNC87768.1"/>
    <property type="molecule type" value="Genomic_DNA"/>
</dbReference>
<proteinExistence type="predicted"/>
<protein>
    <recommendedName>
        <fullName evidence="9">RGS domain-containing protein</fullName>
    </recommendedName>
</protein>
<dbReference type="InterPro" id="IPR000014">
    <property type="entry name" value="PAS"/>
</dbReference>
<dbReference type="RefSeq" id="XP_014161670.1">
    <property type="nucleotide sequence ID" value="XM_014306195.1"/>
</dbReference>
<dbReference type="STRING" id="667725.A0A0L0GHF0"/>
<dbReference type="PANTHER" id="PTHR47429:SF2">
    <property type="entry name" value="PROTEIN TWIN LOV 1"/>
    <property type="match status" value="1"/>
</dbReference>
<keyword evidence="3" id="KW-0157">Chromophore</keyword>
<dbReference type="InterPro" id="IPR000700">
    <property type="entry name" value="PAS-assoc_C"/>
</dbReference>
<evidence type="ECO:0000313" key="7">
    <source>
        <dbReference type="EMBL" id="KNC87768.1"/>
    </source>
</evidence>
<dbReference type="Gene3D" id="3.30.450.20">
    <property type="entry name" value="PAS domain"/>
    <property type="match status" value="1"/>
</dbReference>
<dbReference type="Proteomes" id="UP000054560">
    <property type="component" value="Unassembled WGS sequence"/>
</dbReference>
<dbReference type="SMART" id="SM00086">
    <property type="entry name" value="PAC"/>
    <property type="match status" value="1"/>
</dbReference>
<dbReference type="Gene3D" id="1.10.167.10">
    <property type="entry name" value="Regulator of G-protein Signalling 4, domain 2"/>
    <property type="match status" value="1"/>
</dbReference>
<evidence type="ECO:0000259" key="5">
    <source>
        <dbReference type="PROSITE" id="PS50113"/>
    </source>
</evidence>
<dbReference type="PROSITE" id="PS50132">
    <property type="entry name" value="RGS"/>
    <property type="match status" value="1"/>
</dbReference>
<dbReference type="Pfam" id="PF00615">
    <property type="entry name" value="RGS"/>
    <property type="match status" value="1"/>
</dbReference>
<keyword evidence="2" id="KW-0288">FMN</keyword>